<sequence>MKRQIFLIFAFTLTIVVLKAQETTEPQDSLRKNAVKLFIDCDYCDMNHIRREIPYVNYVRDIKEAQLYLRETRQNTGSGGREYSYFYFGQDKFAGLNDTLVYISRPDDTREHQRQGRTNMIKMGLMRYVARTPIHKEIIISHDGKQQEEEVIGRWNNWVFELETRPRFEWEETLKEYTFWNSFNANKVTPEWKLEFDFSHRYTKTKYIYDDSTYVATKVQVQFENLIVKSLGQHWSVGAKTELQTSTFNNYKFQVEIFPSIEYNLFPYAESTHHQLRFLYGIGASLNQYNDTTIYEKIKENLPKHQLQIAYEVQEKWGGINVSLEGSNYLNDFSKYRLELDGSISIRILKGLSFSIRGGVAKISDQLSLVAGDLSEADILLQLQELATAYRVDGGITLTYTFGSIFNNVVNPRFGNGRRMMRF</sequence>
<dbReference type="KEGG" id="mcos:GM418_22475"/>
<dbReference type="RefSeq" id="WP_158869463.1">
    <property type="nucleotide sequence ID" value="NZ_CP046401.1"/>
</dbReference>
<proteinExistence type="predicted"/>
<dbReference type="EMBL" id="CP046401">
    <property type="protein sequence ID" value="QGY46326.1"/>
    <property type="molecule type" value="Genomic_DNA"/>
</dbReference>
<accession>A0A6I6JTF1</accession>
<dbReference type="AlphaFoldDB" id="A0A6I6JTF1"/>
<evidence type="ECO:0000313" key="1">
    <source>
        <dbReference type="EMBL" id="QGY46326.1"/>
    </source>
</evidence>
<evidence type="ECO:0000313" key="2">
    <source>
        <dbReference type="Proteomes" id="UP000428260"/>
    </source>
</evidence>
<name>A0A6I6JTF1_9BACT</name>
<reference evidence="1 2" key="1">
    <citation type="submission" date="2019-11" db="EMBL/GenBank/DDBJ databases">
        <authorList>
            <person name="Zheng R.K."/>
            <person name="Sun C.M."/>
        </authorList>
    </citation>
    <scope>NUCLEOTIDE SEQUENCE [LARGE SCALE GENOMIC DNA]</scope>
    <source>
        <strain evidence="1 2">WC007</strain>
    </source>
</reference>
<organism evidence="1 2">
    <name type="scientific">Maribellus comscasis</name>
    <dbReference type="NCBI Taxonomy" id="2681766"/>
    <lineage>
        <taxon>Bacteria</taxon>
        <taxon>Pseudomonadati</taxon>
        <taxon>Bacteroidota</taxon>
        <taxon>Bacteroidia</taxon>
        <taxon>Marinilabiliales</taxon>
        <taxon>Prolixibacteraceae</taxon>
        <taxon>Maribellus</taxon>
    </lineage>
</organism>
<dbReference type="Proteomes" id="UP000428260">
    <property type="component" value="Chromosome"/>
</dbReference>
<gene>
    <name evidence="1" type="ORF">GM418_22475</name>
</gene>
<keyword evidence="2" id="KW-1185">Reference proteome</keyword>
<protein>
    <recommendedName>
        <fullName evidence="3">DUF481 domain-containing protein</fullName>
    </recommendedName>
</protein>
<evidence type="ECO:0008006" key="3">
    <source>
        <dbReference type="Google" id="ProtNLM"/>
    </source>
</evidence>